<dbReference type="InterPro" id="IPR051908">
    <property type="entry name" value="Ribosomal_N-acetyltransferase"/>
</dbReference>
<protein>
    <submittedName>
        <fullName evidence="3">RimJ/RimL family protein N-acetyltransferase</fullName>
    </submittedName>
</protein>
<dbReference type="EMBL" id="CP030073">
    <property type="protein sequence ID" value="AWW38503.1"/>
    <property type="molecule type" value="Genomic_DNA"/>
</dbReference>
<gene>
    <name evidence="3" type="ORF">DN051_19090</name>
</gene>
<dbReference type="Proteomes" id="UP000249616">
    <property type="component" value="Chromosome"/>
</dbReference>
<proteinExistence type="predicted"/>
<feature type="region of interest" description="Disordered" evidence="1">
    <location>
        <begin position="18"/>
        <end position="63"/>
    </location>
</feature>
<reference evidence="3 4" key="1">
    <citation type="journal article" date="2019" name="Int. J. Syst. Evol. Microbiol.">
        <title>Streptomyces cadmiisoli sp. nov., a novel actinomycete isolated from cadmium-contaminated soil.</title>
        <authorList>
            <person name="Li K."/>
            <person name="Tang X."/>
            <person name="Zhao J."/>
            <person name="Guo Y."/>
            <person name="Tang Y."/>
            <person name="Gao J."/>
        </authorList>
    </citation>
    <scope>NUCLEOTIDE SEQUENCE [LARGE SCALE GENOMIC DNA]</scope>
    <source>
        <strain evidence="3 4">ZFG47</strain>
    </source>
</reference>
<feature type="compositionally biased region" description="Basic residues" evidence="1">
    <location>
        <begin position="32"/>
        <end position="53"/>
    </location>
</feature>
<evidence type="ECO:0000256" key="1">
    <source>
        <dbReference type="SAM" id="MobiDB-lite"/>
    </source>
</evidence>
<dbReference type="KEGG" id="scad:DN051_19090"/>
<dbReference type="GO" id="GO:0005737">
    <property type="term" value="C:cytoplasm"/>
    <property type="evidence" value="ECO:0007669"/>
    <property type="project" value="TreeGrafter"/>
</dbReference>
<dbReference type="PANTHER" id="PTHR43441">
    <property type="entry name" value="RIBOSOMAL-PROTEIN-SERINE ACETYLTRANSFERASE"/>
    <property type="match status" value="1"/>
</dbReference>
<dbReference type="InterPro" id="IPR016181">
    <property type="entry name" value="Acyl_CoA_acyltransferase"/>
</dbReference>
<dbReference type="PROSITE" id="PS51186">
    <property type="entry name" value="GNAT"/>
    <property type="match status" value="1"/>
</dbReference>
<dbReference type="Gene3D" id="3.40.630.30">
    <property type="match status" value="1"/>
</dbReference>
<dbReference type="SUPFAM" id="SSF55729">
    <property type="entry name" value="Acyl-CoA N-acyltransferases (Nat)"/>
    <property type="match status" value="1"/>
</dbReference>
<dbReference type="PANTHER" id="PTHR43441:SF10">
    <property type="entry name" value="ACETYLTRANSFERASE"/>
    <property type="match status" value="1"/>
</dbReference>
<name>A0A2Z4J233_9ACTN</name>
<keyword evidence="4" id="KW-1185">Reference proteome</keyword>
<keyword evidence="3" id="KW-0808">Transferase</keyword>
<dbReference type="GO" id="GO:1990189">
    <property type="term" value="F:protein N-terminal-serine acetyltransferase activity"/>
    <property type="evidence" value="ECO:0007669"/>
    <property type="project" value="TreeGrafter"/>
</dbReference>
<dbReference type="AlphaFoldDB" id="A0A2Z4J233"/>
<evidence type="ECO:0000313" key="4">
    <source>
        <dbReference type="Proteomes" id="UP000249616"/>
    </source>
</evidence>
<dbReference type="GO" id="GO:0008999">
    <property type="term" value="F:protein-N-terminal-alanine acetyltransferase activity"/>
    <property type="evidence" value="ECO:0007669"/>
    <property type="project" value="TreeGrafter"/>
</dbReference>
<evidence type="ECO:0000259" key="2">
    <source>
        <dbReference type="PROSITE" id="PS51186"/>
    </source>
</evidence>
<evidence type="ECO:0000313" key="3">
    <source>
        <dbReference type="EMBL" id="AWW38503.1"/>
    </source>
</evidence>
<sequence>MTRGFFVVQTIRRLPQHSRASSLPAAPPCGTRGRRCGASHVRRAPGRGARRRPPVAAPARRASRPRAHCRVIEWGMASSWTGRQVRLRAVEPDDWTAFMRLAGEDGRRGSRLDLPRSAESYRAWAKDQAVADCDDDRFRLAVQTTVTGELVGTIGSHRTGPRSGWFEFDVTIGADHRRKGYAAEALVLLMRFMFAERRYHKCLGAIFAHNEASLALTRRLGFTEEGRLREHVFFAGRHHDLVMMGMLADEFDRRHTLSGP</sequence>
<feature type="domain" description="N-acetyltransferase" evidence="2">
    <location>
        <begin position="85"/>
        <end position="249"/>
    </location>
</feature>
<dbReference type="Pfam" id="PF13302">
    <property type="entry name" value="Acetyltransf_3"/>
    <property type="match status" value="1"/>
</dbReference>
<dbReference type="InterPro" id="IPR000182">
    <property type="entry name" value="GNAT_dom"/>
</dbReference>
<accession>A0A2Z4J233</accession>
<organism evidence="3 4">
    <name type="scientific">Streptomyces cadmiisoli</name>
    <dbReference type="NCBI Taxonomy" id="2184053"/>
    <lineage>
        <taxon>Bacteria</taxon>
        <taxon>Bacillati</taxon>
        <taxon>Actinomycetota</taxon>
        <taxon>Actinomycetes</taxon>
        <taxon>Kitasatosporales</taxon>
        <taxon>Streptomycetaceae</taxon>
        <taxon>Streptomyces</taxon>
        <taxon>Streptomyces aurantiacus group</taxon>
    </lineage>
</organism>